<dbReference type="FunFam" id="1.10.285.10:FF:000001">
    <property type="entry name" value="Glutamate dehydrogenase"/>
    <property type="match status" value="1"/>
</dbReference>
<keyword evidence="3 4" id="KW-0560">Oxidoreductase</keyword>
<dbReference type="Pfam" id="PF02812">
    <property type="entry name" value="ELFV_dehydrog_N"/>
    <property type="match status" value="1"/>
</dbReference>
<dbReference type="EMBL" id="PGFH01000001">
    <property type="protein sequence ID" value="PJJ82251.1"/>
    <property type="molecule type" value="Genomic_DNA"/>
</dbReference>
<dbReference type="PIRSF" id="PIRSF000185">
    <property type="entry name" value="Glu_DH"/>
    <property type="match status" value="1"/>
</dbReference>
<dbReference type="SUPFAM" id="SSF51735">
    <property type="entry name" value="NAD(P)-binding Rossmann-fold domains"/>
    <property type="match status" value="1"/>
</dbReference>
<dbReference type="RefSeq" id="WP_100388863.1">
    <property type="nucleotide sequence ID" value="NZ_BMZU01000001.1"/>
</dbReference>
<proteinExistence type="inferred from homology"/>
<feature type="binding site" evidence="6">
    <location>
        <position position="245"/>
    </location>
    <ligand>
        <name>NAD(+)</name>
        <dbReference type="ChEBI" id="CHEBI:57540"/>
    </ligand>
</feature>
<dbReference type="GO" id="GO:0005829">
    <property type="term" value="C:cytosol"/>
    <property type="evidence" value="ECO:0007669"/>
    <property type="project" value="TreeGrafter"/>
</dbReference>
<dbReference type="PANTHER" id="PTHR43571">
    <property type="entry name" value="NADP-SPECIFIC GLUTAMATE DEHYDROGENASE 1-RELATED"/>
    <property type="match status" value="1"/>
</dbReference>
<dbReference type="Proteomes" id="UP000231742">
    <property type="component" value="Unassembled WGS sequence"/>
</dbReference>
<dbReference type="InterPro" id="IPR050724">
    <property type="entry name" value="Glu_Leu_Phe_Val_DH"/>
</dbReference>
<evidence type="ECO:0000256" key="3">
    <source>
        <dbReference type="ARBA" id="ARBA00023002"/>
    </source>
</evidence>
<keyword evidence="11" id="KW-1185">Reference proteome</keyword>
<dbReference type="InterPro" id="IPR046346">
    <property type="entry name" value="Aminoacid_DH-like_N_sf"/>
</dbReference>
<sequence length="449" mass="48704">MTSALSPALRAIYDEATHRNAHEPVFHQALHEVLESISPVLSNHPEFVEAGIVERLIEPERQIMFRVPWHDDAGNVRVNRGFRVQFNSALGPYKGGLRFHPSVNLGIVKFLGFEQIFKNALTGQGIGGAKGGSDFDPHGKSDAEVMRFCQSFMSELYRHLGEHTDVPAGDMGVGAREIGFLFGQYRRLTNRHESGMFTGKGVQWGGAEVRTEATGYGTVFFAQEMLATRQDSVEGKRAIVSGSGNVAIYAIEKLQQLGAKPITASDSSGYIVDENGLDLELLKQLKEVERARISEYAERRPSARYVAGGSVWDVPGELAFPCATQNELTLSDARTLLNNGLTLVAEGANMPCTPDAVETFQAADVLFAPGKAANAGGVATSALEMSQNAARQRWDFTSSEDKLHEIMRGVHASAWEAAEFYGHPGDYVVGANAAGFKRVADAMLAQGVI</sequence>
<dbReference type="GO" id="GO:0004354">
    <property type="term" value="F:glutamate dehydrogenase (NADP+) activity"/>
    <property type="evidence" value="ECO:0007669"/>
    <property type="project" value="TreeGrafter"/>
</dbReference>
<keyword evidence="6" id="KW-0547">Nucleotide-binding</keyword>
<dbReference type="FunFam" id="3.40.50.720:FF:000030">
    <property type="entry name" value="Glutamate dehydrogenase"/>
    <property type="match status" value="1"/>
</dbReference>
<keyword evidence="6" id="KW-0520">NAD</keyword>
<dbReference type="InterPro" id="IPR006097">
    <property type="entry name" value="Glu/Leu/Phe/Val/Trp_DH_dimer"/>
</dbReference>
<dbReference type="InterPro" id="IPR033922">
    <property type="entry name" value="NAD_bind_Glu_DH"/>
</dbReference>
<evidence type="ECO:0000256" key="8">
    <source>
        <dbReference type="RuleBase" id="RU004417"/>
    </source>
</evidence>
<dbReference type="FunFam" id="3.40.50.10860:FF:000002">
    <property type="entry name" value="Glutamate dehydrogenase"/>
    <property type="match status" value="1"/>
</dbReference>
<dbReference type="InterPro" id="IPR006095">
    <property type="entry name" value="Glu/Leu/Phe/Val/Trp_DH"/>
</dbReference>
<comment type="subunit">
    <text evidence="2">Homohexamer.</text>
</comment>
<feature type="binding site" evidence="6">
    <location>
        <position position="214"/>
    </location>
    <ligand>
        <name>NAD(+)</name>
        <dbReference type="ChEBI" id="CHEBI:57540"/>
    </ligand>
</feature>
<dbReference type="PRINTS" id="PR00082">
    <property type="entry name" value="GLFDHDRGNASE"/>
</dbReference>
<dbReference type="SMART" id="SM00839">
    <property type="entry name" value="ELFV_dehydrog"/>
    <property type="match status" value="1"/>
</dbReference>
<dbReference type="GO" id="GO:0006537">
    <property type="term" value="P:glutamate biosynthetic process"/>
    <property type="evidence" value="ECO:0007669"/>
    <property type="project" value="TreeGrafter"/>
</dbReference>
<dbReference type="InterPro" id="IPR006096">
    <property type="entry name" value="Glu/Leu/Phe/Val/Trp_DH_C"/>
</dbReference>
<gene>
    <name evidence="10" type="ORF">CLV85_1446</name>
</gene>
<comment type="similarity">
    <text evidence="1 4 8">Belongs to the Glu/Leu/Phe/Val dehydrogenases family.</text>
</comment>
<dbReference type="PANTHER" id="PTHR43571:SF1">
    <property type="entry name" value="NADP-SPECIFIC GLUTAMATE DEHYDROGENASE 1-RELATED"/>
    <property type="match status" value="1"/>
</dbReference>
<evidence type="ECO:0000256" key="6">
    <source>
        <dbReference type="PIRSR" id="PIRSR000185-2"/>
    </source>
</evidence>
<evidence type="ECO:0000256" key="1">
    <source>
        <dbReference type="ARBA" id="ARBA00006382"/>
    </source>
</evidence>
<dbReference type="AlphaFoldDB" id="A0A2M9D959"/>
<protein>
    <recommendedName>
        <fullName evidence="4">Glutamate dehydrogenase</fullName>
    </recommendedName>
</protein>
<dbReference type="CDD" id="cd05313">
    <property type="entry name" value="NAD_bind_2_Glu_DH"/>
    <property type="match status" value="1"/>
</dbReference>
<feature type="binding site" evidence="6">
    <location>
        <position position="118"/>
    </location>
    <ligand>
        <name>substrate</name>
    </ligand>
</feature>
<dbReference type="Pfam" id="PF00208">
    <property type="entry name" value="ELFV_dehydrog"/>
    <property type="match status" value="1"/>
</dbReference>
<dbReference type="NCBIfam" id="NF006929">
    <property type="entry name" value="PRK09414.1"/>
    <property type="match status" value="1"/>
</dbReference>
<dbReference type="InterPro" id="IPR036291">
    <property type="entry name" value="NAD(P)-bd_dom_sf"/>
</dbReference>
<evidence type="ECO:0000259" key="9">
    <source>
        <dbReference type="SMART" id="SM00839"/>
    </source>
</evidence>
<reference evidence="10 11" key="1">
    <citation type="submission" date="2017-11" db="EMBL/GenBank/DDBJ databases">
        <title>Genomic Encyclopedia of Archaeal and Bacterial Type Strains, Phase II (KMG-II): From Individual Species to Whole Genera.</title>
        <authorList>
            <person name="Goeker M."/>
        </authorList>
    </citation>
    <scope>NUCLEOTIDE SEQUENCE [LARGE SCALE GENOMIC DNA]</scope>
    <source>
        <strain evidence="10 11">DSM 16400</strain>
    </source>
</reference>
<feature type="active site" description="Proton donor" evidence="5">
    <location>
        <position position="130"/>
    </location>
</feature>
<evidence type="ECO:0000313" key="11">
    <source>
        <dbReference type="Proteomes" id="UP000231742"/>
    </source>
</evidence>
<feature type="binding site" evidence="6">
    <location>
        <position position="381"/>
    </location>
    <ligand>
        <name>substrate</name>
    </ligand>
</feature>
<evidence type="ECO:0000313" key="10">
    <source>
        <dbReference type="EMBL" id="PJJ82251.1"/>
    </source>
</evidence>
<comment type="caution">
    <text evidence="10">The sequence shown here is derived from an EMBL/GenBank/DDBJ whole genome shotgun (WGS) entry which is preliminary data.</text>
</comment>
<dbReference type="Gene3D" id="3.40.50.720">
    <property type="entry name" value="NAD(P)-binding Rossmann-like Domain"/>
    <property type="match status" value="1"/>
</dbReference>
<dbReference type="InterPro" id="IPR014362">
    <property type="entry name" value="Glu_DH"/>
</dbReference>
<evidence type="ECO:0000256" key="5">
    <source>
        <dbReference type="PIRSR" id="PIRSR000185-1"/>
    </source>
</evidence>
<evidence type="ECO:0000256" key="7">
    <source>
        <dbReference type="PIRSR" id="PIRSR000185-3"/>
    </source>
</evidence>
<feature type="site" description="Important for catalysis" evidence="7">
    <location>
        <position position="170"/>
    </location>
</feature>
<dbReference type="GO" id="GO:0000166">
    <property type="term" value="F:nucleotide binding"/>
    <property type="evidence" value="ECO:0007669"/>
    <property type="project" value="UniProtKB-KW"/>
</dbReference>
<accession>A0A2M9D959</accession>
<feature type="binding site" evidence="6">
    <location>
        <position position="115"/>
    </location>
    <ligand>
        <name>substrate</name>
    </ligand>
</feature>
<evidence type="ECO:0000256" key="4">
    <source>
        <dbReference type="PIRNR" id="PIRNR000185"/>
    </source>
</evidence>
<dbReference type="OrthoDB" id="9803297at2"/>
<dbReference type="SUPFAM" id="SSF53223">
    <property type="entry name" value="Aminoacid dehydrogenase-like, N-terminal domain"/>
    <property type="match status" value="1"/>
</dbReference>
<dbReference type="Gene3D" id="1.10.285.10">
    <property type="entry name" value="Glutamate Dehydrogenase, chain A, domain 3"/>
    <property type="match status" value="2"/>
</dbReference>
<name>A0A2M9D959_9MICO</name>
<feature type="binding site" evidence="6">
    <location>
        <position position="169"/>
    </location>
    <ligand>
        <name>substrate</name>
    </ligand>
</feature>
<dbReference type="Gene3D" id="3.40.50.10860">
    <property type="entry name" value="Leucine Dehydrogenase, chain A, domain 1"/>
    <property type="match status" value="1"/>
</dbReference>
<feature type="binding site" evidence="6">
    <location>
        <position position="94"/>
    </location>
    <ligand>
        <name>substrate</name>
    </ligand>
</feature>
<feature type="domain" description="Glutamate/phenylalanine/leucine/valine/L-tryptophan dehydrogenase C-terminal" evidence="9">
    <location>
        <begin position="207"/>
        <end position="447"/>
    </location>
</feature>
<evidence type="ECO:0000256" key="2">
    <source>
        <dbReference type="ARBA" id="ARBA00011643"/>
    </source>
</evidence>
<organism evidence="10 11">
    <name type="scientific">Salinibacterium amurskyense</name>
    <dbReference type="NCBI Taxonomy" id="205941"/>
    <lineage>
        <taxon>Bacteria</taxon>
        <taxon>Bacillati</taxon>
        <taxon>Actinomycetota</taxon>
        <taxon>Actinomycetes</taxon>
        <taxon>Micrococcales</taxon>
        <taxon>Microbacteriaceae</taxon>
        <taxon>Salinibacterium</taxon>
    </lineage>
</organism>